<dbReference type="GO" id="GO:0006633">
    <property type="term" value="P:fatty acid biosynthetic process"/>
    <property type="evidence" value="ECO:0007669"/>
    <property type="project" value="UniProtKB-UniPathway"/>
</dbReference>
<dbReference type="PANTHER" id="PTHR43775">
    <property type="entry name" value="FATTY ACID SYNTHASE"/>
    <property type="match status" value="1"/>
</dbReference>
<dbReference type="GO" id="GO:0071770">
    <property type="term" value="P:DIM/DIP cell wall layer assembly"/>
    <property type="evidence" value="ECO:0007669"/>
    <property type="project" value="TreeGrafter"/>
</dbReference>
<dbReference type="InterPro" id="IPR020806">
    <property type="entry name" value="PKS_PP-bd"/>
</dbReference>
<dbReference type="InterPro" id="IPR036736">
    <property type="entry name" value="ACP-like_sf"/>
</dbReference>
<evidence type="ECO:0000256" key="4">
    <source>
        <dbReference type="ARBA" id="ARBA00022553"/>
    </source>
</evidence>
<dbReference type="Gene3D" id="1.10.1200.10">
    <property type="entry name" value="ACP-like"/>
    <property type="match status" value="3"/>
</dbReference>
<feature type="domain" description="PKS/mFAS DH" evidence="10">
    <location>
        <begin position="2386"/>
        <end position="2661"/>
    </location>
</feature>
<feature type="region of interest" description="C-terminal hotdog fold" evidence="7">
    <location>
        <begin position="2524"/>
        <end position="2661"/>
    </location>
</feature>
<dbReference type="Pfam" id="PF00698">
    <property type="entry name" value="Acyl_transf_1"/>
    <property type="match status" value="3"/>
</dbReference>
<dbReference type="SUPFAM" id="SSF47336">
    <property type="entry name" value="ACP-like"/>
    <property type="match status" value="3"/>
</dbReference>
<dbReference type="PROSITE" id="PS50075">
    <property type="entry name" value="CARRIER"/>
    <property type="match status" value="3"/>
</dbReference>
<dbReference type="InterPro" id="IPR020807">
    <property type="entry name" value="PKS_DH"/>
</dbReference>
<dbReference type="InterPro" id="IPR036291">
    <property type="entry name" value="NAD(P)-bd_dom_sf"/>
</dbReference>
<comment type="caution">
    <text evidence="7">Lacks conserved residue(s) required for the propagation of feature annotation.</text>
</comment>
<dbReference type="InterPro" id="IPR014031">
    <property type="entry name" value="Ketoacyl_synth_C"/>
</dbReference>
<dbReference type="SMART" id="SM00827">
    <property type="entry name" value="PKS_AT"/>
    <property type="match status" value="3"/>
</dbReference>
<comment type="function">
    <text evidence="6">Involved in production of the polyketide antibiotic thailandamide.</text>
</comment>
<dbReference type="InterPro" id="IPR006162">
    <property type="entry name" value="Ppantetheine_attach_site"/>
</dbReference>
<dbReference type="InterPro" id="IPR013968">
    <property type="entry name" value="PKS_KR"/>
</dbReference>
<dbReference type="PROSITE" id="PS00012">
    <property type="entry name" value="PHOSPHOPANTETHEINE"/>
    <property type="match status" value="3"/>
</dbReference>
<dbReference type="Gene3D" id="3.40.366.10">
    <property type="entry name" value="Malonyl-Coenzyme A Acyl Carrier Protein, domain 2"/>
    <property type="match status" value="3"/>
</dbReference>
<dbReference type="InterPro" id="IPR014030">
    <property type="entry name" value="Ketoacyl_synth_N"/>
</dbReference>
<comment type="similarity">
    <text evidence="2">Belongs to the short-chain dehydrogenases/reductases (SDR) family.</text>
</comment>
<evidence type="ECO:0000259" key="10">
    <source>
        <dbReference type="PROSITE" id="PS52019"/>
    </source>
</evidence>
<dbReference type="Gene3D" id="3.40.47.10">
    <property type="match status" value="3"/>
</dbReference>
<feature type="domain" description="Carrier" evidence="8">
    <location>
        <begin position="3137"/>
        <end position="3214"/>
    </location>
</feature>
<evidence type="ECO:0000313" key="12">
    <source>
        <dbReference type="Proteomes" id="UP000441399"/>
    </source>
</evidence>
<reference evidence="11 12" key="1">
    <citation type="submission" date="2019-11" db="EMBL/GenBank/DDBJ databases">
        <authorList>
            <person name="Holert J."/>
        </authorList>
    </citation>
    <scope>NUCLEOTIDE SEQUENCE [LARGE SCALE GENOMIC DNA]</scope>
    <source>
        <strain evidence="11">SB11_3</strain>
    </source>
</reference>
<proteinExistence type="inferred from homology"/>
<dbReference type="GO" id="GO:0005737">
    <property type="term" value="C:cytoplasm"/>
    <property type="evidence" value="ECO:0007669"/>
    <property type="project" value="TreeGrafter"/>
</dbReference>
<dbReference type="Pfam" id="PF08659">
    <property type="entry name" value="KR"/>
    <property type="match status" value="3"/>
</dbReference>
<keyword evidence="3" id="KW-0596">Phosphopantetheine</keyword>
<dbReference type="CDD" id="cd08956">
    <property type="entry name" value="KR_3_FAS_SDR_x"/>
    <property type="match status" value="1"/>
</dbReference>
<dbReference type="Pfam" id="PF22621">
    <property type="entry name" value="CurL-like_PKS_C"/>
    <property type="match status" value="1"/>
</dbReference>
<dbReference type="InterPro" id="IPR050091">
    <property type="entry name" value="PKS_NRPS_Biosynth_Enz"/>
</dbReference>
<protein>
    <submittedName>
        <fullName evidence="11">Narbonolide/10-deoxymethynolide synthase PikA1, modules 1 and 2</fullName>
        <ecNumber evidence="11">2.3.1.239</ecNumber>
    </submittedName>
</protein>
<feature type="domain" description="Ketosynthase family 3 (KS3)" evidence="9">
    <location>
        <begin position="1481"/>
        <end position="1905"/>
    </location>
</feature>
<dbReference type="EC" id="2.3.1.239" evidence="11"/>
<dbReference type="InterPro" id="IPR014043">
    <property type="entry name" value="Acyl_transferase_dom"/>
</dbReference>
<dbReference type="InterPro" id="IPR018201">
    <property type="entry name" value="Ketoacyl_synth_AS"/>
</dbReference>
<dbReference type="SUPFAM" id="SSF51735">
    <property type="entry name" value="NAD(P)-binding Rossmann-fold domains"/>
    <property type="match status" value="6"/>
</dbReference>
<keyword evidence="5 11" id="KW-0808">Transferase</keyword>
<dbReference type="UniPathway" id="UPA00094"/>
<dbReference type="PANTHER" id="PTHR43775:SF51">
    <property type="entry name" value="INACTIVE PHENOLPHTHIOCEROL SYNTHESIS POLYKETIDE SYNTHASE TYPE I PKS1-RELATED"/>
    <property type="match status" value="1"/>
</dbReference>
<keyword evidence="11" id="KW-0012">Acyltransferase</keyword>
<dbReference type="SMART" id="SM01294">
    <property type="entry name" value="PKS_PP_betabranch"/>
    <property type="match status" value="2"/>
</dbReference>
<dbReference type="SMART" id="SM00826">
    <property type="entry name" value="PKS_DH"/>
    <property type="match status" value="1"/>
</dbReference>
<dbReference type="PROSITE" id="PS52019">
    <property type="entry name" value="PKS_MFAS_DH"/>
    <property type="match status" value="1"/>
</dbReference>
<dbReference type="SUPFAM" id="SSF52151">
    <property type="entry name" value="FabD/lysophospholipase-like"/>
    <property type="match status" value="3"/>
</dbReference>
<evidence type="ECO:0000256" key="1">
    <source>
        <dbReference type="ARBA" id="ARBA00005194"/>
    </source>
</evidence>
<feature type="domain" description="Ketosynthase family 3 (KS3)" evidence="9">
    <location>
        <begin position="3232"/>
        <end position="3655"/>
    </location>
</feature>
<dbReference type="Gene3D" id="3.10.129.110">
    <property type="entry name" value="Polyketide synthase dehydratase"/>
    <property type="match status" value="1"/>
</dbReference>
<dbReference type="SUPFAM" id="SSF53901">
    <property type="entry name" value="Thiolase-like"/>
    <property type="match status" value="3"/>
</dbReference>
<dbReference type="SMART" id="SM00822">
    <property type="entry name" value="PKS_KR"/>
    <property type="match status" value="3"/>
</dbReference>
<evidence type="ECO:0000259" key="9">
    <source>
        <dbReference type="PROSITE" id="PS52004"/>
    </source>
</evidence>
<dbReference type="PROSITE" id="PS00606">
    <property type="entry name" value="KS3_1"/>
    <property type="match status" value="3"/>
</dbReference>
<dbReference type="GO" id="GO:0004315">
    <property type="term" value="F:3-oxoacyl-[acyl-carrier-protein] synthase activity"/>
    <property type="evidence" value="ECO:0007669"/>
    <property type="project" value="InterPro"/>
</dbReference>
<dbReference type="SMART" id="SM00825">
    <property type="entry name" value="PKS_KS"/>
    <property type="match status" value="3"/>
</dbReference>
<sequence length="4752" mass="514929">MPEELSFQKKLLQLIDDQDQRIRELESATSEPIAIVGMACRLPGGIKTPDDFWQLLLDGRDATEKVPMERWDADALFDQDPDAFGKTYCTRGGFVHGIDLFDAGFFGINAQEAAAMDPQQRLLLELSWQSLEHAGIVPSALKGTETGVFIGLMGAEYDQLRQGNVQDLDGYRLNGVSAAAASGRLAYFMGLKGPCMTIDTACSSSLVSLHLACNALREKECNLSLCGGASLQLTPDLGIEFCRLRGAAADGRCKSFADQADGAGWSDGAGMLVLKRLSDAQRDGDRVLAVVRGSAVNHDGRSTGFTVPNGPSQERVIRKALLNAGLTVDDMDFIEAHGTGTRLGDPIEAGALAEVFRQRQAPLYLGSAKSNLGHTMAAAGVTGIIKSVLSLQAGHLPQTLHCQDPSQHIDWQDSPLILLQTATVLPALDRPYRGGISSFGASGTNAHVVLESAPISLSEEPAAETASPIAGDWRLIPVSGQTRQARMDQAQQLQQFINEQSAVSLMDLSFNLGHHRSAFDDRAVCIVQGEDPAALQDCLTAIAAGSEHPMVIEDSAKPSGKTCFVFPGQGSQWLGMARELLAQPAFAASLKACDEALAPYLDWHVQAVLAGQDTQHGLEDVDVIQPVLFAVFVSLAAYWRSLGVEPDAVVGHSQGEVAAACVAGILSLDEAARVVSARSQQVKSLAGTGGMTLVKQSAEAVQQRLARHDLHVTIAVINAPTETVVSGSPDELTILENHLSQDNVFYRRVNVDYASHGDHIDALQSALLDAFGDIQPATTAIAYYSATQGQRLDGSALTAQYWFDNLRRPVNFMGAIDQLINSGYSTFLEISAHPVLTTALQAIVEDRQGQAIVGWSLERDENDQQSMAKALARLFCQGYNLNWQHLLPAAKRLEHLPSYAFQRQRYWCYENPQAGSWTSTRIPLTELQWLAQPPQWPASALAIEQQAAPDITPQQLTDWLTTASEQDCLVLRWPQELGGLLNTEVIQHAANLLRVTVQHHRHGSLVWVTQGAYTIAGDQHPISAMARGLWGLVKTAHVEHATCPIAIMDTDNDDPLAPEVLQWMVQQTDHGALYRQERCWLGRLVETPTSPSPHVIDNPEQGSYLITGGLGGIGRVMARWLVEQQGVKHIALCSRQGLATVGADAFVATLASAGADVRVYACDCADRQQLHTLIETIHNHQPLRGIFHTAGVYDACPTEALDDTAIEATFAAKVDSAWALHDITQAMGIPLEIFSLCSSTSALLGGVPGGAIYAAANQCLDALAEHRHQQGLAATAVQWGYWRAEGLGMAASLDDAHMDKLAAQGLLAIDATIGQQLLSRLMGLSDRAVVCGQPFDVERLQAFWGTGLPGLYQKLVPSTTGPSSIASDESASSQWLTEWYALEAADRKTRVDELVADHIRTVLGFSEFINPDKGLSEYGLDSLKAVDIRNRIVKATGLTLPVNLMFDYPTLNALTSYLYRQMAGDTAAISSSPGERNEHSDDAVAIIGMACRTPGGGNTPQAFWQILESGVDCIADFPANRWDIDALFEPDRETRKDGTVYCKSGGYLGGIDQFDARFFGINRIEADSLDPNQRLLLEMAWESMEDAGVIPDHLYNANAGVFVGLTSPDYGWQNGGNPASINPYSSTGVMPNCAAGRLAFTFGLRGPCLSVDTACSSSLSSLHLACMSLRNSECDIAFSGGVAVQTSPRTLIEMCNVGATSPDGRCRAFGDDANGAGWSDGAGMLMLKRLSDAQHDGDHIYAVIRATAMSQDGRSSGLTVPNGPAQQAAIKDALSRAALTIDDVDYIEAHGTGTPLGDPIEAGALTDVFQTRNEPLYLGTVKSNLGHTQAASGVVGVIKTVLSMQHGVIPQSLHTDVPSSHIDWEQTPLCLAQHNITWPDTGRARRAGVSSFGVSGTNVHAILEHSPDMPESHVDNTPACDDTEIEAVSPLGNWILLPLSAKSASGLPQQASQLASFIRTSVDVSLRDIAYMLSVHRSAFDYRVACIVKQDDRDGALERLQALANDEFHERVVAGRVVDTSKTCLVFPGQGSQWLGMGIELLHNPVFAASIDQCERALSNYVPWSLRDVLMGVDDEFTLDQVDVVQPVLFSVFFSLAAVWESISGRPDAVIGHSQGEVAAACVAGILSLDDAIRIVTERSRAVKSLRSGSSMTMVKMNRSDAIQLLEEKAIELTVAVENAPMEIVVAGNIDELERFESLLESKQFFWRRINVDYASHTASIEQIEGVLLEAFGKITPQQSDVVFYSATRGGKLHYQDLGASYWYENLRRPVEFRSAIEEVLAGGTNRVVEISAHPVLAQALLSISESLEQPLALTHCLERERDGCEIIAQQAARYWALGGVLNFSHWYPGAERVLGLPTYCFQRQRYWLPDEALQLAGTGQVDSGHPLLGIYQPGIEQGQFIVDLLKSGETWLTEHRLNGQSILPLSALLEMMNAAAAFHQRYLSIKTDITLSDISLSEPLLIPTQASHCHIVVQQNSDAASMRVSIHSKSALTSSDWRLHASAEVVSSAPSYFSSDAIWQPDGDDLSVAELHKRVEKNGVIDGPSFGGLQQVLVGEHQAWGYIELPAQLSSAEYGVHPCLLGAAMQLMGAMITSEYLYMPFGAKRCCWTDKPETACFASVRVQSTDEQKMCDFAFYDRDERIIGELSGLLLKPVSDNQLAGLLDSHSDVQKASGLYDIQWRVHPGTEDRRSAVAVGDIVRLRLSNNPDEPTVLFENARTVVIDWPSVDSMAAVHTLLHKALDQLQQLSREEGQCALIWLTHDVFPQDHASTHPLSILLRGLWGMARSALAENPQLRLCLIDVEGVEVPDEDTCRQLLSDNGFQGHEYRWQQGKWYTPYLTDAHHADAGSVLVRASEGAIRSDGTVVITGGFGALARHAVRWLINQHAIRHVTLVSRSPANTDSRMAFLEEVQELGCEVDVQLCDVSDADAVAVLLKETNARSPVRGIIHTAVVLADRLLLSMTAADIETSLGAKVDGAWHLHQYSIEQSLDLDCFFMYSALAAWIGYPGLANYCAANLCLDALADLRTSMGLPAKSIAWGYWHDESSDMLSHFTTEDYERFQGRGFVPITPARGSQLLESALETSSTCVMAAPLDVQVLAKYWSDHPGLVRTLFAHQDAPQASTSVPDWQRLDEAERIDGLSHLITKTLSNVLGIAPASIQDEQPFASLGMDSMMAVEIRNRLSRLTGKTLAANTLFDYPTLQRLRAHLESLFTGSSPLSAKNQPIKRRGTDDIAIIGMSCKLPGGIETTEAFWKLLEDGGDIIDRIPMSRWDVSTFYDPDPEHAGSTCFTEGGFFDRVDLFDAGFFRINRREADTLDPQQRFVLESVWTAFEDAGIPPSSLNNRSVGVYLGAAYNGYEQLGVHDFSDPDLYTTTGSASCTLSGRVSFSLGLTGPSMTIDTGCSSSLVGLHQACQSLREGESELAIAGGVSLMVSPISLVKLSRLGASSPDGRCKAFAEGADGAGWGEACGILVLKRLGDAERDGDRVLAVIKGSAINQDGRSAGLTVPNGPAQQRVITQALANAGVNPDDIDYVETHGTGTELGDPIEAKALSQVFLDRSEPLYIGSVKSNIGHTMAAAGVMGLMKTVLGLSHGKIPKTLHADVPTTLFDWPHSSLALAPSTLDWRAANDSVRRAGISSFGISGTNAHVVLESSSILLSEEPAAETASPIAGDWRLIPVSGQTRQARMDQAQQLQQFINEQSAVSLMDLSFNLGHHRSAFDDRAVCIVQGEDPAALQDCLTAIAAGSEHPMVIEDSAKPSGKTCFVFPGQGSQWLGMARELLAQPAFAASLKACDEALAPYLDWHVQAVLAGQDTQHGLEDVDVIQPVLFAVFVSLAAYWRSLGVEPDAVVGHSQGEVAAACVAGILSLDEAARVVSARSQQVKSLAGTGGMTLVKQSAEAVQQRLARHDLHVTIAVINAPTETVVSGSPDELTILENHLSQDNVFYRRVNVDYASHGDHIDALQSALLDAFGDIQPATTAIAYYSATQGQRLDGSALTAQYWFDNLRRPVNFMGAIDQLINSGYSTFLEISAHPVLTTALQAIVEDRQGQAIVGWSLERDENDQQSMAKALARLFCQGYNLNWQHLLPAAKRLEHLPSYAFQRQRYWCYENPQAGSWTSTRIPLTELQWLAQPPQWPASALAIEQQAAPDITPQQLTDWLTTASEQDCLVLRWPQELGGLLNTEVIQHAANLLRVTVQHHRHGSLVWVTQGAYTIAGDQHPISAMARGLWGLVKTAHVEHATCPIAIMDTDNDDPLAPEVLQWMVQQTDHGALYRQERCWLGRLVETPTSPSPHVIDNPEQGSYLITGGLGGIGRVMARWLVEQQGVKHIALCSRQGLATVGADAFVATLASAGADVRVYACDCADRQQLHTLIETIHNHQPLRGIFHTAGVYDACPTEALDDTAIEATFAAKVDSAWALHDITQAMGIPLEIFSLCSSTSALLGGVPGGAIYAAANQCLDALAEHRHQQGLAATAVQWGYWRAEGLGMAASLDDAHMDKLAAQGLLAIDATIGQQLLSRLMGLSDRAVVCGQPFDVERLQAFWGTGLPGLYQKLVPSTTGPSSIASDESASSQWLTEWYALEAADRKTRVDELVADHIRTVLGYAITEADRLRPFSELGMDSLTAVQIRNRLCRDIDRPLPINLLFDHSNIVQLTNYLVDAVLSEEVAQDVAQPYSMTGLQSYLLALLSAADVDVDKETLRHMSDILKAHIQVRSDLTDDASSDPDLIDEISDEEAMRLLKQRIDYGK</sequence>
<gene>
    <name evidence="11" type="primary">pikAI_1</name>
    <name evidence="11" type="ORF">OPDIPICF_00027</name>
</gene>
<dbReference type="CDD" id="cd00833">
    <property type="entry name" value="PKS"/>
    <property type="match status" value="3"/>
</dbReference>
<dbReference type="Pfam" id="PF00109">
    <property type="entry name" value="ketoacyl-synt"/>
    <property type="match status" value="3"/>
</dbReference>
<dbReference type="GO" id="GO:0005886">
    <property type="term" value="C:plasma membrane"/>
    <property type="evidence" value="ECO:0007669"/>
    <property type="project" value="TreeGrafter"/>
</dbReference>
<accession>A0A5S9MPR8</accession>
<dbReference type="GO" id="GO:0031177">
    <property type="term" value="F:phosphopantetheine binding"/>
    <property type="evidence" value="ECO:0007669"/>
    <property type="project" value="InterPro"/>
</dbReference>
<evidence type="ECO:0000313" key="11">
    <source>
        <dbReference type="EMBL" id="CAA0078674.1"/>
    </source>
</evidence>
<feature type="domain" description="Ketosynthase family 3 (KS3)" evidence="9">
    <location>
        <begin position="30"/>
        <end position="452"/>
    </location>
</feature>
<name>A0A5S9MPR8_9GAMM</name>
<dbReference type="PROSITE" id="PS52004">
    <property type="entry name" value="KS3_2"/>
    <property type="match status" value="3"/>
</dbReference>
<evidence type="ECO:0000256" key="6">
    <source>
        <dbReference type="ARBA" id="ARBA00054155"/>
    </source>
</evidence>
<dbReference type="InterPro" id="IPR016035">
    <property type="entry name" value="Acyl_Trfase/lysoPLipase"/>
</dbReference>
<dbReference type="Pfam" id="PF02801">
    <property type="entry name" value="Ketoacyl-synt_C"/>
    <property type="match status" value="3"/>
</dbReference>
<dbReference type="InterPro" id="IPR049552">
    <property type="entry name" value="PKS_DH_N"/>
</dbReference>
<evidence type="ECO:0000256" key="3">
    <source>
        <dbReference type="ARBA" id="ARBA00022450"/>
    </source>
</evidence>
<dbReference type="Pfam" id="PF00550">
    <property type="entry name" value="PP-binding"/>
    <property type="match status" value="3"/>
</dbReference>
<dbReference type="Pfam" id="PF14765">
    <property type="entry name" value="PS-DH"/>
    <property type="match status" value="1"/>
</dbReference>
<keyword evidence="12" id="KW-1185">Reference proteome</keyword>
<dbReference type="InterPro" id="IPR016039">
    <property type="entry name" value="Thiolase-like"/>
</dbReference>
<dbReference type="Pfam" id="PF16197">
    <property type="entry name" value="KAsynt_C_assoc"/>
    <property type="match status" value="2"/>
</dbReference>
<dbReference type="InterPro" id="IPR042104">
    <property type="entry name" value="PKS_dehydratase_sf"/>
</dbReference>
<dbReference type="FunFam" id="3.40.366.10:FF:000002">
    <property type="entry name" value="Probable polyketide synthase 2"/>
    <property type="match status" value="2"/>
</dbReference>
<organism evidence="11 12">
    <name type="scientific">BD1-7 clade bacterium</name>
    <dbReference type="NCBI Taxonomy" id="2029982"/>
    <lineage>
        <taxon>Bacteria</taxon>
        <taxon>Pseudomonadati</taxon>
        <taxon>Pseudomonadota</taxon>
        <taxon>Gammaproteobacteria</taxon>
        <taxon>Cellvibrionales</taxon>
        <taxon>Spongiibacteraceae</taxon>
        <taxon>BD1-7 clade</taxon>
    </lineage>
</organism>
<dbReference type="InterPro" id="IPR001227">
    <property type="entry name" value="Ac_transferase_dom_sf"/>
</dbReference>
<dbReference type="InterPro" id="IPR009081">
    <property type="entry name" value="PP-bd_ACP"/>
</dbReference>
<dbReference type="Gene3D" id="3.40.50.720">
    <property type="entry name" value="NAD(P)-binding Rossmann-like Domain"/>
    <property type="match status" value="3"/>
</dbReference>
<dbReference type="Proteomes" id="UP000441399">
    <property type="component" value="Unassembled WGS sequence"/>
</dbReference>
<feature type="region of interest" description="N-terminal hotdog fold" evidence="7">
    <location>
        <begin position="2386"/>
        <end position="2513"/>
    </location>
</feature>
<keyword evidence="4" id="KW-0597">Phosphoprotein</keyword>
<dbReference type="SMART" id="SM00823">
    <property type="entry name" value="PKS_PP"/>
    <property type="match status" value="3"/>
</dbReference>
<dbReference type="InterPro" id="IPR016036">
    <property type="entry name" value="Malonyl_transacylase_ACP-bd"/>
</dbReference>
<dbReference type="OrthoDB" id="9778690at2"/>
<dbReference type="SUPFAM" id="SSF55048">
    <property type="entry name" value="Probable ACP-binding domain of malonyl-CoA ACP transacylase"/>
    <property type="match status" value="3"/>
</dbReference>
<evidence type="ECO:0000256" key="7">
    <source>
        <dbReference type="PROSITE-ProRule" id="PRU01363"/>
    </source>
</evidence>
<feature type="domain" description="Carrier" evidence="8">
    <location>
        <begin position="4588"/>
        <end position="4666"/>
    </location>
</feature>
<evidence type="ECO:0000256" key="5">
    <source>
        <dbReference type="ARBA" id="ARBA00022679"/>
    </source>
</evidence>
<dbReference type="InterPro" id="IPR032821">
    <property type="entry name" value="PKS_assoc"/>
</dbReference>
<evidence type="ECO:0000259" key="8">
    <source>
        <dbReference type="PROSITE" id="PS50075"/>
    </source>
</evidence>
<dbReference type="InterPro" id="IPR049551">
    <property type="entry name" value="PKS_DH_C"/>
</dbReference>
<evidence type="ECO:0000256" key="2">
    <source>
        <dbReference type="ARBA" id="ARBA00006484"/>
    </source>
</evidence>
<dbReference type="EMBL" id="CACSIO010000001">
    <property type="protein sequence ID" value="CAA0078674.1"/>
    <property type="molecule type" value="Genomic_DNA"/>
</dbReference>
<dbReference type="InterPro" id="IPR020841">
    <property type="entry name" value="PKS_Beta-ketoAc_synthase_dom"/>
</dbReference>
<dbReference type="FunFam" id="3.40.47.10:FF:000019">
    <property type="entry name" value="Polyketide synthase type I"/>
    <property type="match status" value="3"/>
</dbReference>
<dbReference type="Pfam" id="PF21089">
    <property type="entry name" value="PKS_DH_N"/>
    <property type="match status" value="1"/>
</dbReference>
<dbReference type="InterPro" id="IPR057326">
    <property type="entry name" value="KR_dom"/>
</dbReference>
<dbReference type="Gene3D" id="3.30.70.3290">
    <property type="match status" value="3"/>
</dbReference>
<feature type="domain" description="Carrier" evidence="8">
    <location>
        <begin position="1385"/>
        <end position="1462"/>
    </location>
</feature>
<dbReference type="InterPro" id="IPR049900">
    <property type="entry name" value="PKS_mFAS_DH"/>
</dbReference>
<comment type="pathway">
    <text evidence="1">Lipid metabolism; fatty acid biosynthesis.</text>
</comment>
<dbReference type="GO" id="GO:0004312">
    <property type="term" value="F:fatty acid synthase activity"/>
    <property type="evidence" value="ECO:0007669"/>
    <property type="project" value="TreeGrafter"/>
</dbReference>